<evidence type="ECO:0000313" key="5">
    <source>
        <dbReference type="EMBL" id="MEE6309932.1"/>
    </source>
</evidence>
<dbReference type="InterPro" id="IPR028098">
    <property type="entry name" value="Glyco_trans_4-like_N"/>
</dbReference>
<reference evidence="5 6" key="1">
    <citation type="submission" date="2024-01" db="EMBL/GenBank/DDBJ databases">
        <title>Genome insights into Plantactinospora veratri sp. nov.</title>
        <authorList>
            <person name="Wang L."/>
        </authorList>
    </citation>
    <scope>NUCLEOTIDE SEQUENCE [LARGE SCALE GENOMIC DNA]</scope>
    <source>
        <strain evidence="5 6">NEAU-FHS4</strain>
    </source>
</reference>
<evidence type="ECO:0000256" key="3">
    <source>
        <dbReference type="SAM" id="MobiDB-lite"/>
    </source>
</evidence>
<dbReference type="CDD" id="cd03801">
    <property type="entry name" value="GT4_PimA-like"/>
    <property type="match status" value="1"/>
</dbReference>
<dbReference type="EMBL" id="JAZGQL010000020">
    <property type="protein sequence ID" value="MEE6309932.1"/>
    <property type="molecule type" value="Genomic_DNA"/>
</dbReference>
<dbReference type="Pfam" id="PF13439">
    <property type="entry name" value="Glyco_transf_4"/>
    <property type="match status" value="1"/>
</dbReference>
<dbReference type="PANTHER" id="PTHR12526:SF600">
    <property type="entry name" value="GLYCOSYL TRANSFERASE GROUP 1"/>
    <property type="match status" value="1"/>
</dbReference>
<dbReference type="GO" id="GO:0016757">
    <property type="term" value="F:glycosyltransferase activity"/>
    <property type="evidence" value="ECO:0007669"/>
    <property type="project" value="UniProtKB-KW"/>
</dbReference>
<keyword evidence="2 5" id="KW-0808">Transferase</keyword>
<accession>A0ABU7SK59</accession>
<dbReference type="RefSeq" id="WP_331210276.1">
    <property type="nucleotide sequence ID" value="NZ_JAZGQL010000020.1"/>
</dbReference>
<proteinExistence type="predicted"/>
<feature type="domain" description="Glycosyltransferase subfamily 4-like N-terminal" evidence="4">
    <location>
        <begin position="176"/>
        <end position="286"/>
    </location>
</feature>
<keyword evidence="6" id="KW-1185">Reference proteome</keyword>
<dbReference type="SUPFAM" id="SSF53756">
    <property type="entry name" value="UDP-Glycosyltransferase/glycogen phosphorylase"/>
    <property type="match status" value="1"/>
</dbReference>
<comment type="caution">
    <text evidence="5">The sequence shown here is derived from an EMBL/GenBank/DDBJ whole genome shotgun (WGS) entry which is preliminary data.</text>
</comment>
<evidence type="ECO:0000259" key="4">
    <source>
        <dbReference type="Pfam" id="PF13439"/>
    </source>
</evidence>
<organism evidence="5 6">
    <name type="scientific">Plantactinospora veratri</name>
    <dbReference type="NCBI Taxonomy" id="1436122"/>
    <lineage>
        <taxon>Bacteria</taxon>
        <taxon>Bacillati</taxon>
        <taxon>Actinomycetota</taxon>
        <taxon>Actinomycetes</taxon>
        <taxon>Micromonosporales</taxon>
        <taxon>Micromonosporaceae</taxon>
        <taxon>Plantactinospora</taxon>
    </lineage>
</organism>
<dbReference type="Gene3D" id="3.40.50.2000">
    <property type="entry name" value="Glycogen Phosphorylase B"/>
    <property type="match status" value="2"/>
</dbReference>
<dbReference type="PANTHER" id="PTHR12526">
    <property type="entry name" value="GLYCOSYLTRANSFERASE"/>
    <property type="match status" value="1"/>
</dbReference>
<feature type="region of interest" description="Disordered" evidence="3">
    <location>
        <begin position="497"/>
        <end position="531"/>
    </location>
</feature>
<protein>
    <submittedName>
        <fullName evidence="5">Glycosyltransferase family 4 protein</fullName>
        <ecNumber evidence="5">2.4.-.-</ecNumber>
    </submittedName>
</protein>
<keyword evidence="1 5" id="KW-0328">Glycosyltransferase</keyword>
<sequence length="531" mass="59284">MLVDNGVHGDSRVQKQARSAADAGWEVILLGRSPTGAPQDWQLGGARVRLLPMPEPLFRKRHQYRRAWLRWPLGYPPNGIAEYRSRQVDAWRADLRFRGAQLELAARAGRRDRAAELLLRLRLLLAALAGRWVWVRTKMHNRGRYARRYRNPWDRAYTLFWQLTMGNGAWRRLEPGLWDYELAYGPVVDELAPDLIHANDFRMLGVGARAKIRAQAAGRPVRLVWDAHEFLPGIRPWQPNIRWLPAMRAHEREYARYADAVVTVSDALADLLRAEHQLAERPAVVLNAPAAEHAPAGVDGSGPDLRQRCGIGRDVPLVVYSGSAAEQRGLRTMVDALPELPGVHTALVVNPDLQYVRRLVAHAHRIGVADRVHVLPYVEHWQVVPFLAGADVGAIPIHHWPNHEIALITKFFEYAHARLPLVVSDVRTMAETVRSTGQGEVFRARDVADYARAVRAVLADPGRYRTAYDRPGLLAGWTWAAQAEILTGIYRRLLAGAPEQGEPPAPPAGLSDPSVTVPGSPAELPAPAAQR</sequence>
<evidence type="ECO:0000256" key="2">
    <source>
        <dbReference type="ARBA" id="ARBA00022679"/>
    </source>
</evidence>
<evidence type="ECO:0000256" key="1">
    <source>
        <dbReference type="ARBA" id="ARBA00022676"/>
    </source>
</evidence>
<dbReference type="EC" id="2.4.-.-" evidence="5"/>
<dbReference type="Pfam" id="PF13692">
    <property type="entry name" value="Glyco_trans_1_4"/>
    <property type="match status" value="1"/>
</dbReference>
<dbReference type="Proteomes" id="UP001339911">
    <property type="component" value="Unassembled WGS sequence"/>
</dbReference>
<gene>
    <name evidence="5" type="ORF">V1634_24145</name>
</gene>
<name>A0ABU7SK59_9ACTN</name>
<evidence type="ECO:0000313" key="6">
    <source>
        <dbReference type="Proteomes" id="UP001339911"/>
    </source>
</evidence>